<proteinExistence type="predicted"/>
<comment type="caution">
    <text evidence="1">The sequence shown here is derived from an EMBL/GenBank/DDBJ whole genome shotgun (WGS) entry which is preliminary data.</text>
</comment>
<evidence type="ECO:0000313" key="1">
    <source>
        <dbReference type="EMBL" id="EXV02442.1"/>
    </source>
</evidence>
<reference evidence="1 2" key="1">
    <citation type="submission" date="2014-02" db="EMBL/GenBank/DDBJ databases">
        <title>The genome sequence of the entomopathogenic fungus Metarhizium robertsii ARSEF 2575.</title>
        <authorList>
            <person name="Giuliano Garisto Donzelli B."/>
            <person name="Roe B.A."/>
            <person name="Macmil S.L."/>
            <person name="Krasnoff S.B."/>
            <person name="Gibson D.M."/>
        </authorList>
    </citation>
    <scope>NUCLEOTIDE SEQUENCE [LARGE SCALE GENOMIC DNA]</scope>
    <source>
        <strain evidence="1 2">ARSEF 2575</strain>
    </source>
</reference>
<evidence type="ECO:0000313" key="2">
    <source>
        <dbReference type="Proteomes" id="UP000030151"/>
    </source>
</evidence>
<name>A0A0A1UWN8_9HYPO</name>
<dbReference type="HOGENOM" id="CLU_2740583_0_0_1"/>
<accession>A0A0A1UWN8</accession>
<gene>
    <name evidence="1" type="ORF">X797_004574</name>
</gene>
<dbReference type="OrthoDB" id="3519400at2759"/>
<protein>
    <submittedName>
        <fullName evidence="1">Uncharacterized protein</fullName>
    </submittedName>
</protein>
<sequence length="71" mass="8030">MNTSKDIYYFIPDLCAIDPLAPEVDPDTHTWVRAIQIDDTDLMFEGPSLPLLSATNLRVAHQDRHCLCQTS</sequence>
<organism evidence="1 2">
    <name type="scientific">Metarhizium robertsii</name>
    <dbReference type="NCBI Taxonomy" id="568076"/>
    <lineage>
        <taxon>Eukaryota</taxon>
        <taxon>Fungi</taxon>
        <taxon>Dikarya</taxon>
        <taxon>Ascomycota</taxon>
        <taxon>Pezizomycotina</taxon>
        <taxon>Sordariomycetes</taxon>
        <taxon>Hypocreomycetidae</taxon>
        <taxon>Hypocreales</taxon>
        <taxon>Clavicipitaceae</taxon>
        <taxon>Metarhizium</taxon>
    </lineage>
</organism>
<dbReference type="EMBL" id="JELW01000005">
    <property type="protein sequence ID" value="EXV02442.1"/>
    <property type="molecule type" value="Genomic_DNA"/>
</dbReference>
<dbReference type="Proteomes" id="UP000030151">
    <property type="component" value="Unassembled WGS sequence"/>
</dbReference>
<dbReference type="AlphaFoldDB" id="A0A0A1UWN8"/>